<sequence>MSMRITLIAGSNRSDSQSGRVAQYLAQRLQQLNVETDIIDLAAEPLPLWPEESASSPWPRFAESLRAAQAVVVITPEWHGMACPALKNLFLYAGRRELAHKPALLVGVSSGQGGAYPIAEMRSSSYKNCRLCYLPDHLIVRHVESVMGETVTGEDDQRIRARAEWSLQLLLDYANAMRDLHEKHRSPPADFMNGM</sequence>
<dbReference type="GO" id="GO:0010181">
    <property type="term" value="F:FMN binding"/>
    <property type="evidence" value="ECO:0007669"/>
    <property type="project" value="TreeGrafter"/>
</dbReference>
<dbReference type="EMBL" id="LAZR01000186">
    <property type="protein sequence ID" value="KKN83382.1"/>
    <property type="molecule type" value="Genomic_DNA"/>
</dbReference>
<dbReference type="GO" id="GO:0016491">
    <property type="term" value="F:oxidoreductase activity"/>
    <property type="evidence" value="ECO:0007669"/>
    <property type="project" value="InterPro"/>
</dbReference>
<organism evidence="2">
    <name type="scientific">marine sediment metagenome</name>
    <dbReference type="NCBI Taxonomy" id="412755"/>
    <lineage>
        <taxon>unclassified sequences</taxon>
        <taxon>metagenomes</taxon>
        <taxon>ecological metagenomes</taxon>
    </lineage>
</organism>
<proteinExistence type="predicted"/>
<gene>
    <name evidence="2" type="ORF">LCGC14_0300140</name>
</gene>
<evidence type="ECO:0000313" key="2">
    <source>
        <dbReference type="EMBL" id="KKN83382.1"/>
    </source>
</evidence>
<dbReference type="InterPro" id="IPR029039">
    <property type="entry name" value="Flavoprotein-like_sf"/>
</dbReference>
<evidence type="ECO:0000259" key="1">
    <source>
        <dbReference type="Pfam" id="PF03358"/>
    </source>
</evidence>
<comment type="caution">
    <text evidence="2">The sequence shown here is derived from an EMBL/GenBank/DDBJ whole genome shotgun (WGS) entry which is preliminary data.</text>
</comment>
<dbReference type="Pfam" id="PF03358">
    <property type="entry name" value="FMN_red"/>
    <property type="match status" value="1"/>
</dbReference>
<reference evidence="2" key="1">
    <citation type="journal article" date="2015" name="Nature">
        <title>Complex archaea that bridge the gap between prokaryotes and eukaryotes.</title>
        <authorList>
            <person name="Spang A."/>
            <person name="Saw J.H."/>
            <person name="Jorgensen S.L."/>
            <person name="Zaremba-Niedzwiedzka K."/>
            <person name="Martijn J."/>
            <person name="Lind A.E."/>
            <person name="van Eijk R."/>
            <person name="Schleper C."/>
            <person name="Guy L."/>
            <person name="Ettema T.J."/>
        </authorList>
    </citation>
    <scope>NUCLEOTIDE SEQUENCE</scope>
</reference>
<dbReference type="PANTHER" id="PTHR30543:SF31">
    <property type="entry name" value="NADPH-DEPENDENT AZOREDUCTASE AZR"/>
    <property type="match status" value="1"/>
</dbReference>
<name>A0A0F9U7S8_9ZZZZ</name>
<dbReference type="SUPFAM" id="SSF52218">
    <property type="entry name" value="Flavoproteins"/>
    <property type="match status" value="1"/>
</dbReference>
<accession>A0A0F9U7S8</accession>
<dbReference type="InterPro" id="IPR050712">
    <property type="entry name" value="NAD(P)H-dep_reductase"/>
</dbReference>
<protein>
    <recommendedName>
        <fullName evidence="1">NADPH-dependent FMN reductase-like domain-containing protein</fullName>
    </recommendedName>
</protein>
<feature type="domain" description="NADPH-dependent FMN reductase-like" evidence="1">
    <location>
        <begin position="3"/>
        <end position="140"/>
    </location>
</feature>
<dbReference type="GO" id="GO:0005829">
    <property type="term" value="C:cytosol"/>
    <property type="evidence" value="ECO:0007669"/>
    <property type="project" value="TreeGrafter"/>
</dbReference>
<dbReference type="PANTHER" id="PTHR30543">
    <property type="entry name" value="CHROMATE REDUCTASE"/>
    <property type="match status" value="1"/>
</dbReference>
<dbReference type="Gene3D" id="3.40.50.360">
    <property type="match status" value="1"/>
</dbReference>
<dbReference type="AlphaFoldDB" id="A0A0F9U7S8"/>
<dbReference type="InterPro" id="IPR005025">
    <property type="entry name" value="FMN_Rdtase-like_dom"/>
</dbReference>